<evidence type="ECO:0000313" key="3">
    <source>
        <dbReference type="Proteomes" id="UP000019377"/>
    </source>
</evidence>
<feature type="region of interest" description="Disordered" evidence="1">
    <location>
        <begin position="298"/>
        <end position="412"/>
    </location>
</feature>
<dbReference type="AlphaFoldDB" id="V5E9Y5"/>
<dbReference type="GeneID" id="27419079"/>
<dbReference type="RefSeq" id="XP_016292150.1">
    <property type="nucleotide sequence ID" value="XM_016436441.1"/>
</dbReference>
<dbReference type="EMBL" id="KI545864">
    <property type="protein sequence ID" value="EST07161.1"/>
    <property type="molecule type" value="Genomic_DNA"/>
</dbReference>
<feature type="compositionally biased region" description="Polar residues" evidence="1">
    <location>
        <begin position="591"/>
        <end position="616"/>
    </location>
</feature>
<feature type="region of interest" description="Disordered" evidence="1">
    <location>
        <begin position="724"/>
        <end position="775"/>
    </location>
</feature>
<reference evidence="3" key="1">
    <citation type="journal article" date="2013" name="Genome Announc.">
        <title>Draft genome sequence of Pseudozyma brasiliensis sp. nov. strain GHG001, a high producer of endo-1,4-xylanase isolated from an insect pest of sugarcane.</title>
        <authorList>
            <person name="Oliveira J.V.D.C."/>
            <person name="dos Santos R.A.C."/>
            <person name="Borges T.A."/>
            <person name="Riano-Pachon D.M."/>
            <person name="Goldman G.H."/>
        </authorList>
    </citation>
    <scope>NUCLEOTIDE SEQUENCE [LARGE SCALE GENOMIC DNA]</scope>
    <source>
        <strain evidence="3">GHG001</strain>
    </source>
</reference>
<dbReference type="OrthoDB" id="10067381at2759"/>
<feature type="region of interest" description="Disordered" evidence="1">
    <location>
        <begin position="432"/>
        <end position="463"/>
    </location>
</feature>
<sequence length="851" mass="90268">MEPSTSAAEETKPVVLILDDDEDHLKLLLAAHPPGRLGIPPALNGGVSPPSIWGLGVPSINEIAELAPNFATDPAYIKANDLAREATAKVAEIQYNDAIPTNVNHRSHVKSKKQCRTEVQNDFHDQIIALAEDHALWSQGRWTMLVSTQSIDNVFARLAKSLASGELRKHGIIAIRARVLTSEESTMAKAFDNFKRPKTSHGRKSSGPGDSPIRSGQPPLSIDVYFRPVWNSTAAREALKVITEVSGRVPTFCKSSIYSRLGIRSGHSLSSHTTLYNSKALASPADTKRWLEASKPEAITIDDDESPPAGPSNNGKDFTASPEAADRTVVDSSKRELEQDGKEDAASKADEPASKKARNGEDHTGEQPSDKTTVSGPAAHLESTQSQIEESQDEPMLPFRATIKPSEQSATKQHLRFLAEEKIEEPIAIDFAPQVDDVPEPSEKPDMITSDDVTGAMEESQTQLEPAAAPLEAVLDDKQVEATDAHISNVKPMELLKEVEATQKELVEALKGPEGKKDGAEEAVSGTQPVQDTGDGQIASESTEEVTREETTSSAPPKPETQDSEMSTLPPEGKVPEDAGPQAPSEPKVEMTSSLTSVPEDNKANESTVPASNSHQAADIDTVTAKEPAGQPSAEIAPQAKGGAVSEEKPSDAEASIQLEVQAGPPEDKIAVAADDAVRSQSETETEAQPAGKAQPAQQAEAHIEVHVASQEGPTVAAEVTVVAASTQEPAEQAKDGTSISTDHDAKAIAEPPQTEAAASSATEQIKVEAAKTTDEETVKASQKVKAEEIMTPVLQQQAAAETIDDTNKANPQAGATAAQEMSLEDLINEDAITASVNPSQNAVEVEAAAK</sequence>
<feature type="compositionally biased region" description="Basic and acidic residues" evidence="1">
    <location>
        <begin position="766"/>
        <end position="775"/>
    </location>
</feature>
<dbReference type="STRING" id="1365824.V5E9Y5"/>
<keyword evidence="3" id="KW-1185">Reference proteome</keyword>
<proteinExistence type="predicted"/>
<feature type="compositionally biased region" description="Basic and acidic residues" evidence="1">
    <location>
        <begin position="506"/>
        <end position="520"/>
    </location>
</feature>
<feature type="region of interest" description="Disordered" evidence="1">
    <location>
        <begin position="190"/>
        <end position="218"/>
    </location>
</feature>
<accession>V5E9Y5</accession>
<feature type="compositionally biased region" description="Polar residues" evidence="1">
    <location>
        <begin position="726"/>
        <end position="741"/>
    </location>
</feature>
<feature type="compositionally biased region" description="Basic and acidic residues" evidence="1">
    <location>
        <begin position="324"/>
        <end position="369"/>
    </location>
</feature>
<feature type="region of interest" description="Disordered" evidence="1">
    <location>
        <begin position="801"/>
        <end position="823"/>
    </location>
</feature>
<gene>
    <name evidence="2" type="ORF">PSEUBRA_SCAF21g03397</name>
</gene>
<evidence type="ECO:0000256" key="1">
    <source>
        <dbReference type="SAM" id="MobiDB-lite"/>
    </source>
</evidence>
<dbReference type="eggNOG" id="ENOG502R8JF">
    <property type="taxonomic scope" value="Eukaryota"/>
</dbReference>
<dbReference type="HOGENOM" id="CLU_335266_0_0_1"/>
<dbReference type="Gene3D" id="3.30.760.10">
    <property type="entry name" value="RNA Cap, Translation Initiation Factor Eif4e"/>
    <property type="match status" value="1"/>
</dbReference>
<feature type="compositionally biased region" description="Low complexity" evidence="1">
    <location>
        <begin position="687"/>
        <end position="701"/>
    </location>
</feature>
<dbReference type="Proteomes" id="UP000019377">
    <property type="component" value="Unassembled WGS sequence"/>
</dbReference>
<organism evidence="2 3">
    <name type="scientific">Kalmanozyma brasiliensis (strain GHG001)</name>
    <name type="common">Yeast</name>
    <name type="synonym">Pseudozyma brasiliensis</name>
    <dbReference type="NCBI Taxonomy" id="1365824"/>
    <lineage>
        <taxon>Eukaryota</taxon>
        <taxon>Fungi</taxon>
        <taxon>Dikarya</taxon>
        <taxon>Basidiomycota</taxon>
        <taxon>Ustilaginomycotina</taxon>
        <taxon>Ustilaginomycetes</taxon>
        <taxon>Ustilaginales</taxon>
        <taxon>Ustilaginaceae</taxon>
        <taxon>Kalmanozyma</taxon>
    </lineage>
</organism>
<dbReference type="OMA" id="KKQCRTE"/>
<evidence type="ECO:0000313" key="2">
    <source>
        <dbReference type="EMBL" id="EST07161.1"/>
    </source>
</evidence>
<dbReference type="InterPro" id="IPR023398">
    <property type="entry name" value="TIF_eIF4e-like"/>
</dbReference>
<name>V5E9Y5_KALBG</name>
<protein>
    <submittedName>
        <fullName evidence="2">Uncharacterized protein</fullName>
    </submittedName>
</protein>
<feature type="region of interest" description="Disordered" evidence="1">
    <location>
        <begin position="506"/>
        <end position="702"/>
    </location>
</feature>